<feature type="region of interest" description="Disordered" evidence="1">
    <location>
        <begin position="272"/>
        <end position="306"/>
    </location>
</feature>
<evidence type="ECO:0000313" key="3">
    <source>
        <dbReference type="Proteomes" id="UP000553888"/>
    </source>
</evidence>
<organism evidence="2 3">
    <name type="scientific">Schumannella luteola</name>
    <dbReference type="NCBI Taxonomy" id="472059"/>
    <lineage>
        <taxon>Bacteria</taxon>
        <taxon>Bacillati</taxon>
        <taxon>Actinomycetota</taxon>
        <taxon>Actinomycetes</taxon>
        <taxon>Micrococcales</taxon>
        <taxon>Microbacteriaceae</taxon>
        <taxon>Schumannella</taxon>
    </lineage>
</organism>
<keyword evidence="3" id="KW-1185">Reference proteome</keyword>
<dbReference type="AlphaFoldDB" id="A0A852YK24"/>
<dbReference type="EMBL" id="JACBZY010000001">
    <property type="protein sequence ID" value="NYG99518.1"/>
    <property type="molecule type" value="Genomic_DNA"/>
</dbReference>
<protein>
    <submittedName>
        <fullName evidence="2">Bacteriocin biosynthesis cyclodehydratase domain-containing protein</fullName>
    </submittedName>
</protein>
<accession>A0A852YK24</accession>
<sequence>MVLRLDPDVPVLWRSPDSLQVGVLRVHGVLERVGPAEEQVLQALRSGASRAAIEVLAEQAGGTHLPLSTVLRMLQPALARAPRSGPRAALFGAGAIPEAVQRLLADRELLVDDTADADGAADSDRVGSAARARIRPGRRPREIQPAAVVIVPIAPWVVAPADSGHWLRRDALHLPVVIADGALAIGPLVRPGSSACLHCIHRHRVDADPAWPALAAQLVGRPSPRLDALSTARAAVTIAEAIEEVLDDPEPALGRQTLVDLRTRTVSERRWPPHPECRCGAHPGSDWARDAAPTAPPLPRPARRTS</sequence>
<gene>
    <name evidence="2" type="ORF">BJ979_002144</name>
</gene>
<proteinExistence type="predicted"/>
<dbReference type="Gene3D" id="3.40.50.720">
    <property type="entry name" value="NAD(P)-binding Rossmann-like Domain"/>
    <property type="match status" value="1"/>
</dbReference>
<comment type="caution">
    <text evidence="2">The sequence shown here is derived from an EMBL/GenBank/DDBJ whole genome shotgun (WGS) entry which is preliminary data.</text>
</comment>
<name>A0A852YK24_9MICO</name>
<dbReference type="Proteomes" id="UP000553888">
    <property type="component" value="Unassembled WGS sequence"/>
</dbReference>
<dbReference type="NCBIfam" id="TIGR03882">
    <property type="entry name" value="cyclo_dehyd_2"/>
    <property type="match status" value="1"/>
</dbReference>
<reference evidence="2 3" key="1">
    <citation type="submission" date="2020-07" db="EMBL/GenBank/DDBJ databases">
        <title>Sequencing the genomes of 1000 actinobacteria strains.</title>
        <authorList>
            <person name="Klenk H.-P."/>
        </authorList>
    </citation>
    <scope>NUCLEOTIDE SEQUENCE [LARGE SCALE GENOMIC DNA]</scope>
    <source>
        <strain evidence="2 3">DSM 23141</strain>
    </source>
</reference>
<evidence type="ECO:0000256" key="1">
    <source>
        <dbReference type="SAM" id="MobiDB-lite"/>
    </source>
</evidence>
<evidence type="ECO:0000313" key="2">
    <source>
        <dbReference type="EMBL" id="NYG99518.1"/>
    </source>
</evidence>
<dbReference type="InterPro" id="IPR022291">
    <property type="entry name" value="Bacteriocin_synth_cyclodeHase"/>
</dbReference>